<dbReference type="InterPro" id="IPR011060">
    <property type="entry name" value="RibuloseP-bd_barrel"/>
</dbReference>
<feature type="domain" description="N-(5'phosphoribosyl) anthranilate isomerase (PRAI)" evidence="10">
    <location>
        <begin position="4"/>
        <end position="207"/>
    </location>
</feature>
<keyword evidence="8 9" id="KW-0413">Isomerase</keyword>
<dbReference type="InterPro" id="IPR044643">
    <property type="entry name" value="TrpF_fam"/>
</dbReference>
<evidence type="ECO:0000256" key="7">
    <source>
        <dbReference type="ARBA" id="ARBA00023141"/>
    </source>
</evidence>
<dbReference type="InterPro" id="IPR013785">
    <property type="entry name" value="Aldolase_TIM"/>
</dbReference>
<evidence type="ECO:0000256" key="4">
    <source>
        <dbReference type="ARBA" id="ARBA00022272"/>
    </source>
</evidence>
<evidence type="ECO:0000313" key="12">
    <source>
        <dbReference type="Proteomes" id="UP000199518"/>
    </source>
</evidence>
<comment type="catalytic activity">
    <reaction evidence="1 9">
        <text>N-(5-phospho-beta-D-ribosyl)anthranilate = 1-(2-carboxyphenylamino)-1-deoxy-D-ribulose 5-phosphate</text>
        <dbReference type="Rhea" id="RHEA:21540"/>
        <dbReference type="ChEBI" id="CHEBI:18277"/>
        <dbReference type="ChEBI" id="CHEBI:58613"/>
        <dbReference type="EC" id="5.3.1.24"/>
    </reaction>
</comment>
<organism evidence="11 12">
    <name type="scientific">Planctomicrobium piriforme</name>
    <dbReference type="NCBI Taxonomy" id="1576369"/>
    <lineage>
        <taxon>Bacteria</taxon>
        <taxon>Pseudomonadati</taxon>
        <taxon>Planctomycetota</taxon>
        <taxon>Planctomycetia</taxon>
        <taxon>Planctomycetales</taxon>
        <taxon>Planctomycetaceae</taxon>
        <taxon>Planctomicrobium</taxon>
    </lineage>
</organism>
<dbReference type="InterPro" id="IPR001240">
    <property type="entry name" value="PRAI_dom"/>
</dbReference>
<evidence type="ECO:0000256" key="9">
    <source>
        <dbReference type="HAMAP-Rule" id="MF_00135"/>
    </source>
</evidence>
<evidence type="ECO:0000313" key="11">
    <source>
        <dbReference type="EMBL" id="SFI18721.1"/>
    </source>
</evidence>
<dbReference type="SUPFAM" id="SSF51366">
    <property type="entry name" value="Ribulose-phoshate binding barrel"/>
    <property type="match status" value="1"/>
</dbReference>
<gene>
    <name evidence="9" type="primary">trpF</name>
    <name evidence="11" type="ORF">SAMN05421753_106195</name>
</gene>
<dbReference type="STRING" id="1576369.SAMN05421753_106195"/>
<dbReference type="PANTHER" id="PTHR42894">
    <property type="entry name" value="N-(5'-PHOSPHORIBOSYL)ANTHRANILATE ISOMERASE"/>
    <property type="match status" value="1"/>
</dbReference>
<dbReference type="GO" id="GO:0000162">
    <property type="term" value="P:L-tryptophan biosynthetic process"/>
    <property type="evidence" value="ECO:0007669"/>
    <property type="project" value="UniProtKB-UniRule"/>
</dbReference>
<dbReference type="Pfam" id="PF00697">
    <property type="entry name" value="PRAI"/>
    <property type="match status" value="1"/>
</dbReference>
<dbReference type="CDD" id="cd00405">
    <property type="entry name" value="PRAI"/>
    <property type="match status" value="1"/>
</dbReference>
<keyword evidence="7 9" id="KW-0057">Aromatic amino acid biosynthesis</keyword>
<comment type="similarity">
    <text evidence="9">Belongs to the TrpF family.</text>
</comment>
<dbReference type="GO" id="GO:0004640">
    <property type="term" value="F:phosphoribosylanthranilate isomerase activity"/>
    <property type="evidence" value="ECO:0007669"/>
    <property type="project" value="UniProtKB-UniRule"/>
</dbReference>
<protein>
    <recommendedName>
        <fullName evidence="4 9">N-(5'-phosphoribosyl)anthranilate isomerase</fullName>
        <shortName evidence="9">PRAI</shortName>
        <ecNumber evidence="3 9">5.3.1.24</ecNumber>
    </recommendedName>
</protein>
<sequence length="228" mass="24253">MWIKICGLTRVDIAREVARLAPDAIGLNFYAQSKRRVTVDIAAEIVSLLPASVTPVGLFVNHSPDEIRAICQRTGLKTIQLHGDETPEIVAELAEFQIIRAFRVGEAGLDHVAADLERYRTLGVTLHKCLIDAAVPGAYGGTGHRAPWEVLKRDWDSTWPPLVLAGGLTPANVSQAIAEVSPAGVDIASGAEASPGVQDLQKVLAFITSARQTPLALPNAVDPRSGTG</sequence>
<dbReference type="EC" id="5.3.1.24" evidence="3 9"/>
<proteinExistence type="inferred from homology"/>
<evidence type="ECO:0000259" key="10">
    <source>
        <dbReference type="Pfam" id="PF00697"/>
    </source>
</evidence>
<name>A0A1I3G6C6_9PLAN</name>
<evidence type="ECO:0000256" key="2">
    <source>
        <dbReference type="ARBA" id="ARBA00004664"/>
    </source>
</evidence>
<keyword evidence="6 9" id="KW-0822">Tryptophan biosynthesis</keyword>
<evidence type="ECO:0000256" key="6">
    <source>
        <dbReference type="ARBA" id="ARBA00022822"/>
    </source>
</evidence>
<dbReference type="Proteomes" id="UP000199518">
    <property type="component" value="Unassembled WGS sequence"/>
</dbReference>
<keyword evidence="5 9" id="KW-0028">Amino-acid biosynthesis</keyword>
<dbReference type="AlphaFoldDB" id="A0A1I3G6C6"/>
<dbReference type="EMBL" id="FOQD01000006">
    <property type="protein sequence ID" value="SFI18721.1"/>
    <property type="molecule type" value="Genomic_DNA"/>
</dbReference>
<dbReference type="RefSeq" id="WP_175517312.1">
    <property type="nucleotide sequence ID" value="NZ_FOQD01000006.1"/>
</dbReference>
<dbReference type="PANTHER" id="PTHR42894:SF1">
    <property type="entry name" value="N-(5'-PHOSPHORIBOSYL)ANTHRANILATE ISOMERASE"/>
    <property type="match status" value="1"/>
</dbReference>
<dbReference type="UniPathway" id="UPA00035">
    <property type="reaction ID" value="UER00042"/>
</dbReference>
<evidence type="ECO:0000256" key="1">
    <source>
        <dbReference type="ARBA" id="ARBA00001164"/>
    </source>
</evidence>
<evidence type="ECO:0000256" key="3">
    <source>
        <dbReference type="ARBA" id="ARBA00012572"/>
    </source>
</evidence>
<accession>A0A1I3G6C6</accession>
<dbReference type="Gene3D" id="3.20.20.70">
    <property type="entry name" value="Aldolase class I"/>
    <property type="match status" value="1"/>
</dbReference>
<evidence type="ECO:0000256" key="8">
    <source>
        <dbReference type="ARBA" id="ARBA00023235"/>
    </source>
</evidence>
<comment type="pathway">
    <text evidence="2 9">Amino-acid biosynthesis; L-tryptophan biosynthesis; L-tryptophan from chorismate: step 3/5.</text>
</comment>
<evidence type="ECO:0000256" key="5">
    <source>
        <dbReference type="ARBA" id="ARBA00022605"/>
    </source>
</evidence>
<keyword evidence="12" id="KW-1185">Reference proteome</keyword>
<reference evidence="12" key="1">
    <citation type="submission" date="2016-10" db="EMBL/GenBank/DDBJ databases">
        <authorList>
            <person name="Varghese N."/>
            <person name="Submissions S."/>
        </authorList>
    </citation>
    <scope>NUCLEOTIDE SEQUENCE [LARGE SCALE GENOMIC DNA]</scope>
    <source>
        <strain evidence="12">DSM 26348</strain>
    </source>
</reference>
<dbReference type="HAMAP" id="MF_00135">
    <property type="entry name" value="PRAI"/>
    <property type="match status" value="1"/>
</dbReference>